<protein>
    <submittedName>
        <fullName evidence="2">Type VI protein secretion system component VasK</fullName>
    </submittedName>
</protein>
<evidence type="ECO:0000313" key="2">
    <source>
        <dbReference type="EMBL" id="MBC3790708.1"/>
    </source>
</evidence>
<proteinExistence type="predicted"/>
<evidence type="ECO:0000256" key="1">
    <source>
        <dbReference type="SAM" id="Phobius"/>
    </source>
</evidence>
<comment type="caution">
    <text evidence="2">The sequence shown here is derived from an EMBL/GenBank/DDBJ whole genome shotgun (WGS) entry which is preliminary data.</text>
</comment>
<feature type="transmembrane region" description="Helical" evidence="1">
    <location>
        <begin position="154"/>
        <end position="175"/>
    </location>
</feature>
<feature type="transmembrane region" description="Helical" evidence="1">
    <location>
        <begin position="230"/>
        <end position="249"/>
    </location>
</feature>
<dbReference type="Proteomes" id="UP000700732">
    <property type="component" value="Unassembled WGS sequence"/>
</dbReference>
<sequence>MKTISRWASRHVLPAAFLIIGCEITNAFAGLLLGLNLLAEWPLALLWLLVLAMAGMILWLQFRSGASQRWYSTGRWFVGAAFMGNFVLFILLGGLWGYQEQKPSPSLSVLGSRRVEVRPDTTTRPERAGTLRARNKSTAEVMSVTSTKKTGKRIAYVLLFALGLALTYLSVGLACNIACAGYGFYAILTLLLGMGFTAGGIFFLSRAFDKPLLPMRELTPAQRRRTARRFWLSWLVLIGVVFLLFLVAASTN</sequence>
<evidence type="ECO:0000313" key="3">
    <source>
        <dbReference type="Proteomes" id="UP000700732"/>
    </source>
</evidence>
<feature type="transmembrane region" description="Helical" evidence="1">
    <location>
        <begin position="74"/>
        <end position="98"/>
    </location>
</feature>
<keyword evidence="1" id="KW-1133">Transmembrane helix</keyword>
<keyword evidence="1" id="KW-0812">Transmembrane</keyword>
<keyword evidence="1" id="KW-0472">Membrane</keyword>
<feature type="transmembrane region" description="Helical" evidence="1">
    <location>
        <begin position="12"/>
        <end position="35"/>
    </location>
</feature>
<keyword evidence="3" id="KW-1185">Reference proteome</keyword>
<name>A0ABR6W3K5_9BACT</name>
<dbReference type="EMBL" id="VFIA01000005">
    <property type="protein sequence ID" value="MBC3790708.1"/>
    <property type="molecule type" value="Genomic_DNA"/>
</dbReference>
<feature type="transmembrane region" description="Helical" evidence="1">
    <location>
        <begin position="41"/>
        <end position="62"/>
    </location>
</feature>
<organism evidence="2 3">
    <name type="scientific">Spirosoma utsteinense</name>
    <dbReference type="NCBI Taxonomy" id="2585773"/>
    <lineage>
        <taxon>Bacteria</taxon>
        <taxon>Pseudomonadati</taxon>
        <taxon>Bacteroidota</taxon>
        <taxon>Cytophagia</taxon>
        <taxon>Cytophagales</taxon>
        <taxon>Cytophagaceae</taxon>
        <taxon>Spirosoma</taxon>
    </lineage>
</organism>
<dbReference type="RefSeq" id="WP_186736524.1">
    <property type="nucleotide sequence ID" value="NZ_VFIA01000005.1"/>
</dbReference>
<feature type="transmembrane region" description="Helical" evidence="1">
    <location>
        <begin position="182"/>
        <end position="205"/>
    </location>
</feature>
<reference evidence="2 3" key="1">
    <citation type="submission" date="2019-06" db="EMBL/GenBank/DDBJ databases">
        <title>Spirosoma utsteinense sp. nov. isolated from Antarctic ice-free soils.</title>
        <authorList>
            <person name="Tahon G."/>
        </authorList>
    </citation>
    <scope>NUCLEOTIDE SEQUENCE [LARGE SCALE GENOMIC DNA]</scope>
    <source>
        <strain evidence="2 3">LMG 31447</strain>
    </source>
</reference>
<gene>
    <name evidence="2" type="ORF">FH603_1199</name>
</gene>
<accession>A0ABR6W3K5</accession>
<dbReference type="PROSITE" id="PS51257">
    <property type="entry name" value="PROKAR_LIPOPROTEIN"/>
    <property type="match status" value="1"/>
</dbReference>